<dbReference type="RefSeq" id="WP_029707202.1">
    <property type="nucleotide sequence ID" value="NZ_CP019239.1"/>
</dbReference>
<evidence type="ECO:0000313" key="5">
    <source>
        <dbReference type="EMBL" id="APW43387.1"/>
    </source>
</evidence>
<dbReference type="GO" id="GO:0043565">
    <property type="term" value="F:sequence-specific DNA binding"/>
    <property type="evidence" value="ECO:0007669"/>
    <property type="project" value="InterPro"/>
</dbReference>
<evidence type="ECO:0000256" key="1">
    <source>
        <dbReference type="ARBA" id="ARBA00023015"/>
    </source>
</evidence>
<keyword evidence="6" id="KW-1185">Reference proteome</keyword>
<dbReference type="AlphaFoldDB" id="A0A1P8KBJ1"/>
<dbReference type="Pfam" id="PF01037">
    <property type="entry name" value="AsnC_trans_reg"/>
    <property type="match status" value="1"/>
</dbReference>
<keyword evidence="1" id="KW-0805">Transcription regulation</keyword>
<dbReference type="Pfam" id="PF13412">
    <property type="entry name" value="HTH_24"/>
    <property type="match status" value="1"/>
</dbReference>
<evidence type="ECO:0000259" key="4">
    <source>
        <dbReference type="PROSITE" id="PS50956"/>
    </source>
</evidence>
<organism evidence="5 6">
    <name type="scientific">Rhodoferax saidenbachensis</name>
    <dbReference type="NCBI Taxonomy" id="1484693"/>
    <lineage>
        <taxon>Bacteria</taxon>
        <taxon>Pseudomonadati</taxon>
        <taxon>Pseudomonadota</taxon>
        <taxon>Betaproteobacteria</taxon>
        <taxon>Burkholderiales</taxon>
        <taxon>Comamonadaceae</taxon>
        <taxon>Rhodoferax</taxon>
    </lineage>
</organism>
<keyword evidence="3" id="KW-0804">Transcription</keyword>
<dbReference type="GO" id="GO:0043200">
    <property type="term" value="P:response to amino acid"/>
    <property type="evidence" value="ECO:0007669"/>
    <property type="project" value="TreeGrafter"/>
</dbReference>
<evidence type="ECO:0000313" key="6">
    <source>
        <dbReference type="Proteomes" id="UP000186110"/>
    </source>
</evidence>
<dbReference type="PANTHER" id="PTHR30154:SF34">
    <property type="entry name" value="TRANSCRIPTIONAL REGULATOR AZLB"/>
    <property type="match status" value="1"/>
</dbReference>
<dbReference type="CDD" id="cd00090">
    <property type="entry name" value="HTH_ARSR"/>
    <property type="match status" value="1"/>
</dbReference>
<dbReference type="InterPro" id="IPR000485">
    <property type="entry name" value="AsnC-type_HTH_dom"/>
</dbReference>
<dbReference type="SMART" id="SM00344">
    <property type="entry name" value="HTH_ASNC"/>
    <property type="match status" value="1"/>
</dbReference>
<dbReference type="PANTHER" id="PTHR30154">
    <property type="entry name" value="LEUCINE-RESPONSIVE REGULATORY PROTEIN"/>
    <property type="match status" value="1"/>
</dbReference>
<dbReference type="STRING" id="1484693.RS694_13175"/>
<dbReference type="EMBL" id="CP019239">
    <property type="protein sequence ID" value="APW43387.1"/>
    <property type="molecule type" value="Genomic_DNA"/>
</dbReference>
<dbReference type="PRINTS" id="PR00033">
    <property type="entry name" value="HTHASNC"/>
</dbReference>
<dbReference type="GO" id="GO:0005829">
    <property type="term" value="C:cytosol"/>
    <property type="evidence" value="ECO:0007669"/>
    <property type="project" value="TreeGrafter"/>
</dbReference>
<keyword evidence="2" id="KW-0238">DNA-binding</keyword>
<dbReference type="PROSITE" id="PS50956">
    <property type="entry name" value="HTH_ASNC_2"/>
    <property type="match status" value="1"/>
</dbReference>
<protein>
    <submittedName>
        <fullName evidence="5">AsnC family transcriptional regulator</fullName>
    </submittedName>
</protein>
<dbReference type="Gene3D" id="1.10.10.10">
    <property type="entry name" value="Winged helix-like DNA-binding domain superfamily/Winged helix DNA-binding domain"/>
    <property type="match status" value="1"/>
</dbReference>
<reference evidence="5 6" key="1">
    <citation type="submission" date="2017-01" db="EMBL/GenBank/DDBJ databases">
        <authorList>
            <person name="Mah S.A."/>
            <person name="Swanson W.J."/>
            <person name="Moy G.W."/>
            <person name="Vacquier V.D."/>
        </authorList>
    </citation>
    <scope>NUCLEOTIDE SEQUENCE [LARGE SCALE GENOMIC DNA]</scope>
    <source>
        <strain evidence="5 6">DSM 22694</strain>
    </source>
</reference>
<dbReference type="InterPro" id="IPR036390">
    <property type="entry name" value="WH_DNA-bd_sf"/>
</dbReference>
<dbReference type="InterPro" id="IPR019887">
    <property type="entry name" value="Tscrpt_reg_AsnC/Lrp_C"/>
</dbReference>
<dbReference type="Gene3D" id="3.30.70.920">
    <property type="match status" value="1"/>
</dbReference>
<dbReference type="SUPFAM" id="SSF46785">
    <property type="entry name" value="Winged helix' DNA-binding domain"/>
    <property type="match status" value="1"/>
</dbReference>
<name>A0A1P8KBJ1_9BURK</name>
<dbReference type="InterPro" id="IPR019888">
    <property type="entry name" value="Tscrpt_reg_AsnC-like"/>
</dbReference>
<dbReference type="eggNOG" id="COG1522">
    <property type="taxonomic scope" value="Bacteria"/>
</dbReference>
<feature type="domain" description="HTH asnC-type" evidence="4">
    <location>
        <begin position="6"/>
        <end position="66"/>
    </location>
</feature>
<dbReference type="InterPro" id="IPR011991">
    <property type="entry name" value="ArsR-like_HTH"/>
</dbReference>
<evidence type="ECO:0000256" key="3">
    <source>
        <dbReference type="ARBA" id="ARBA00023163"/>
    </source>
</evidence>
<dbReference type="SUPFAM" id="SSF54909">
    <property type="entry name" value="Dimeric alpha+beta barrel"/>
    <property type="match status" value="1"/>
</dbReference>
<sequence>MQQLSDKADRLLLRALQDNARLTSGELAQMANLSQSPTWRRVKQLEDAGTIKGYHAALDRRALGYSVLAFVLIGIDHQNETSSQAFVQAVSEIPEVVQFHAISGQADFLVGLVARDLDHYSELLQRKLHRLPGVRQVQSHFSLQEFKGQMADLPVPLD</sequence>
<dbReference type="KEGG" id="rsb:RS694_13175"/>
<dbReference type="GO" id="GO:0006355">
    <property type="term" value="P:regulation of DNA-templated transcription"/>
    <property type="evidence" value="ECO:0007669"/>
    <property type="project" value="UniProtKB-ARBA"/>
</dbReference>
<gene>
    <name evidence="5" type="ORF">RS694_13175</name>
</gene>
<accession>A0A1P8KBJ1</accession>
<proteinExistence type="predicted"/>
<dbReference type="InterPro" id="IPR036388">
    <property type="entry name" value="WH-like_DNA-bd_sf"/>
</dbReference>
<dbReference type="InterPro" id="IPR011008">
    <property type="entry name" value="Dimeric_a/b-barrel"/>
</dbReference>
<evidence type="ECO:0000256" key="2">
    <source>
        <dbReference type="ARBA" id="ARBA00023125"/>
    </source>
</evidence>
<dbReference type="Proteomes" id="UP000186110">
    <property type="component" value="Chromosome"/>
</dbReference>